<sequence>MSYPPNNRMPLPGPPLGQQSMGPSRGIQYAMKHPEFSGHQPHLSPPDSTFNEQLAFFSMHKPTKTKSWDDITPVRHRLSTSEIRKALSKLQQRPKHSVKDTLMNLESNSARRVINALVQEQNDQLVQVDPTSEWIIAGLDVQRETVKYLMGQTRIPKNISVILKTEPSSSSRYEFDDDLLSPSPPAGFLNTGRNQMSHMHQHGPQHHDNAIMHNEPRMMQPPHQAQDQPQFHGHDRGRGHGMMPGREEPPHMILNGQHGPVQEPFPQGGANRGGYPQGDVPLGHNPHADPHMNQHVGQQPHPPMHPRDHHHEGGPQGMIIPPPPPVGMPGVVHQPQGPPPPFEPHQQPGPMPGSFPDPNSMGGPVQAPQFAPPVEVVNPHVLNHQRSKPTSLRREFKEFQEHEYEFESGKSDSDSQYSLRSAEDGGYSVIERSRSRGRKRSKTRARSRSRSADRSRSSDRVRVQKVYKSKNSHGRTRSIIENVHEERYKTSSKDGSPRPPVAAIPTQPIINIRIDNDNDRERDRTGDRIKEVYTPDHDSRRTGRGTPSPTFSHAIFSKHDKFDSHIPSRHSSIGGSDTDSSVIDGASSTYTSDDSVFSEPTRPSPYDRMAAEVGTGGPHLRSRNISIPHNDTLVSAYHNSRRRQKQRFSVDDYPPAPRRGSLHEDHIEPHRAPFYQRPPMAPRHHSGQAANHFEPRYPPQPSRSYTDVPPPPSYKPQLPPQLPPQRYITEDRPDAFELRAMADQLDAMDYINQTRRSGLPTWRGNMRARAGAEVDEWAYHPSERVFSGYRHV</sequence>
<dbReference type="EMBL" id="WVTA01000004">
    <property type="protein sequence ID" value="KAK3213674.1"/>
    <property type="molecule type" value="Genomic_DNA"/>
</dbReference>
<feature type="compositionally biased region" description="Basic and acidic residues" evidence="1">
    <location>
        <begin position="482"/>
        <end position="496"/>
    </location>
</feature>
<keyword evidence="3" id="KW-1185">Reference proteome</keyword>
<feature type="compositionally biased region" description="Basic residues" evidence="1">
    <location>
        <begin position="463"/>
        <end position="476"/>
    </location>
</feature>
<feature type="compositionally biased region" description="Polar residues" evidence="1">
    <location>
        <begin position="623"/>
        <end position="633"/>
    </location>
</feature>
<feature type="compositionally biased region" description="Basic and acidic residues" evidence="1">
    <location>
        <begin position="557"/>
        <end position="566"/>
    </location>
</feature>
<feature type="compositionally biased region" description="Basic residues" evidence="1">
    <location>
        <begin position="435"/>
        <end position="449"/>
    </location>
</feature>
<feature type="compositionally biased region" description="Polar residues" evidence="1">
    <location>
        <begin position="569"/>
        <end position="595"/>
    </location>
</feature>
<feature type="region of interest" description="Disordered" evidence="1">
    <location>
        <begin position="403"/>
        <end position="726"/>
    </location>
</feature>
<comment type="caution">
    <text evidence="2">The sequence shown here is derived from an EMBL/GenBank/DDBJ whole genome shotgun (WGS) entry which is preliminary data.</text>
</comment>
<dbReference type="Proteomes" id="UP001280581">
    <property type="component" value="Unassembled WGS sequence"/>
</dbReference>
<feature type="compositionally biased region" description="Pro residues" evidence="1">
    <location>
        <begin position="708"/>
        <end position="723"/>
    </location>
</feature>
<dbReference type="AlphaFoldDB" id="A0AAN6M2T4"/>
<feature type="compositionally biased region" description="Pro residues" evidence="1">
    <location>
        <begin position="336"/>
        <end position="355"/>
    </location>
</feature>
<evidence type="ECO:0000313" key="2">
    <source>
        <dbReference type="EMBL" id="KAK3213674.1"/>
    </source>
</evidence>
<gene>
    <name evidence="2" type="ORF">GRF29_28g641538</name>
</gene>
<reference evidence="2 3" key="1">
    <citation type="submission" date="2021-02" db="EMBL/GenBank/DDBJ databases">
        <title>Genome assembly of Pseudopithomyces chartarum.</title>
        <authorList>
            <person name="Jauregui R."/>
            <person name="Singh J."/>
            <person name="Voisey C."/>
        </authorList>
    </citation>
    <scope>NUCLEOTIDE SEQUENCE [LARGE SCALE GENOMIC DNA]</scope>
    <source>
        <strain evidence="2 3">AGR01</strain>
    </source>
</reference>
<protein>
    <submittedName>
        <fullName evidence="2">Uncharacterized protein</fullName>
    </submittedName>
</protein>
<evidence type="ECO:0000313" key="3">
    <source>
        <dbReference type="Proteomes" id="UP001280581"/>
    </source>
</evidence>
<evidence type="ECO:0000256" key="1">
    <source>
        <dbReference type="SAM" id="MobiDB-lite"/>
    </source>
</evidence>
<feature type="compositionally biased region" description="Basic and acidic residues" evidence="1">
    <location>
        <begin position="403"/>
        <end position="413"/>
    </location>
</feature>
<feature type="region of interest" description="Disordered" evidence="1">
    <location>
        <begin position="186"/>
        <end position="205"/>
    </location>
</feature>
<feature type="region of interest" description="Disordered" evidence="1">
    <location>
        <begin position="284"/>
        <end position="371"/>
    </location>
</feature>
<feature type="region of interest" description="Disordered" evidence="1">
    <location>
        <begin position="1"/>
        <end position="25"/>
    </location>
</feature>
<proteinExistence type="predicted"/>
<feature type="compositionally biased region" description="Basic and acidic residues" evidence="1">
    <location>
        <begin position="450"/>
        <end position="462"/>
    </location>
</feature>
<organism evidence="2 3">
    <name type="scientific">Pseudopithomyces chartarum</name>
    <dbReference type="NCBI Taxonomy" id="1892770"/>
    <lineage>
        <taxon>Eukaryota</taxon>
        <taxon>Fungi</taxon>
        <taxon>Dikarya</taxon>
        <taxon>Ascomycota</taxon>
        <taxon>Pezizomycotina</taxon>
        <taxon>Dothideomycetes</taxon>
        <taxon>Pleosporomycetidae</taxon>
        <taxon>Pleosporales</taxon>
        <taxon>Massarineae</taxon>
        <taxon>Didymosphaeriaceae</taxon>
        <taxon>Pseudopithomyces</taxon>
    </lineage>
</organism>
<feature type="compositionally biased region" description="Basic and acidic residues" evidence="1">
    <location>
        <begin position="661"/>
        <end position="671"/>
    </location>
</feature>
<feature type="compositionally biased region" description="Basic and acidic residues" evidence="1">
    <location>
        <begin position="514"/>
        <end position="541"/>
    </location>
</feature>
<name>A0AAN6M2T4_9PLEO</name>
<accession>A0AAN6M2T4</accession>
<feature type="compositionally biased region" description="Low complexity" evidence="1">
    <location>
        <begin position="1"/>
        <end position="10"/>
    </location>
</feature>